<feature type="compositionally biased region" description="Basic and acidic residues" evidence="1">
    <location>
        <begin position="395"/>
        <end position="408"/>
    </location>
</feature>
<feature type="compositionally biased region" description="Basic residues" evidence="1">
    <location>
        <begin position="806"/>
        <end position="820"/>
    </location>
</feature>
<feature type="region of interest" description="Disordered" evidence="1">
    <location>
        <begin position="691"/>
        <end position="746"/>
    </location>
</feature>
<feature type="region of interest" description="Disordered" evidence="1">
    <location>
        <begin position="149"/>
        <end position="235"/>
    </location>
</feature>
<feature type="region of interest" description="Disordered" evidence="1">
    <location>
        <begin position="774"/>
        <end position="992"/>
    </location>
</feature>
<feature type="compositionally biased region" description="Basic and acidic residues" evidence="1">
    <location>
        <begin position="795"/>
        <end position="805"/>
    </location>
</feature>
<feature type="compositionally biased region" description="Basic and acidic residues" evidence="1">
    <location>
        <begin position="959"/>
        <end position="980"/>
    </location>
</feature>
<feature type="compositionally biased region" description="Basic and acidic residues" evidence="1">
    <location>
        <begin position="922"/>
        <end position="950"/>
    </location>
</feature>
<dbReference type="EMBL" id="CAJVCH010319316">
    <property type="protein sequence ID" value="CAG7786504.1"/>
    <property type="molecule type" value="Genomic_DNA"/>
</dbReference>
<organism evidence="2 3">
    <name type="scientific">Allacma fusca</name>
    <dbReference type="NCBI Taxonomy" id="39272"/>
    <lineage>
        <taxon>Eukaryota</taxon>
        <taxon>Metazoa</taxon>
        <taxon>Ecdysozoa</taxon>
        <taxon>Arthropoda</taxon>
        <taxon>Hexapoda</taxon>
        <taxon>Collembola</taxon>
        <taxon>Symphypleona</taxon>
        <taxon>Sminthuridae</taxon>
        <taxon>Allacma</taxon>
    </lineage>
</organism>
<feature type="compositionally biased region" description="Basic and acidic residues" evidence="1">
    <location>
        <begin position="369"/>
        <end position="383"/>
    </location>
</feature>
<evidence type="ECO:0000313" key="3">
    <source>
        <dbReference type="Proteomes" id="UP000708208"/>
    </source>
</evidence>
<dbReference type="AlphaFoldDB" id="A0A8J2KJY6"/>
<comment type="caution">
    <text evidence="2">The sequence shown here is derived from an EMBL/GenBank/DDBJ whole genome shotgun (WGS) entry which is preliminary data.</text>
</comment>
<feature type="compositionally biased region" description="Basic and acidic residues" evidence="1">
    <location>
        <begin position="416"/>
        <end position="425"/>
    </location>
</feature>
<feature type="compositionally biased region" description="Basic residues" evidence="1">
    <location>
        <begin position="337"/>
        <end position="368"/>
    </location>
</feature>
<feature type="compositionally biased region" description="Basic and acidic residues" evidence="1">
    <location>
        <begin position="111"/>
        <end position="121"/>
    </location>
</feature>
<feature type="compositionally biased region" description="Polar residues" evidence="1">
    <location>
        <begin position="736"/>
        <end position="746"/>
    </location>
</feature>
<gene>
    <name evidence="2" type="ORF">AFUS01_LOCUS25069</name>
</gene>
<feature type="compositionally biased region" description="Basic and acidic residues" evidence="1">
    <location>
        <begin position="844"/>
        <end position="863"/>
    </location>
</feature>
<feature type="region of interest" description="Disordered" evidence="1">
    <location>
        <begin position="1"/>
        <end position="126"/>
    </location>
</feature>
<accession>A0A8J2KJY6</accession>
<feature type="compositionally biased region" description="Basic residues" evidence="1">
    <location>
        <begin position="12"/>
        <end position="25"/>
    </location>
</feature>
<protein>
    <submittedName>
        <fullName evidence="2">Uncharacterized protein</fullName>
    </submittedName>
</protein>
<feature type="compositionally biased region" description="Basic and acidic residues" evidence="1">
    <location>
        <begin position="713"/>
        <end position="727"/>
    </location>
</feature>
<feature type="compositionally biased region" description="Basic and acidic residues" evidence="1">
    <location>
        <begin position="643"/>
        <end position="658"/>
    </location>
</feature>
<feature type="region of interest" description="Disordered" evidence="1">
    <location>
        <begin position="643"/>
        <end position="672"/>
    </location>
</feature>
<feature type="compositionally biased region" description="Basic and acidic residues" evidence="1">
    <location>
        <begin position="213"/>
        <end position="222"/>
    </location>
</feature>
<feature type="compositionally biased region" description="Basic and acidic residues" evidence="1">
    <location>
        <begin position="302"/>
        <end position="316"/>
    </location>
</feature>
<feature type="compositionally biased region" description="Basic and acidic residues" evidence="1">
    <location>
        <begin position="888"/>
        <end position="897"/>
    </location>
</feature>
<feature type="region of interest" description="Disordered" evidence="1">
    <location>
        <begin position="454"/>
        <end position="490"/>
    </location>
</feature>
<feature type="compositionally biased region" description="Low complexity" evidence="1">
    <location>
        <begin position="471"/>
        <end position="485"/>
    </location>
</feature>
<dbReference type="Proteomes" id="UP000708208">
    <property type="component" value="Unassembled WGS sequence"/>
</dbReference>
<proteinExistence type="predicted"/>
<feature type="compositionally biased region" description="Basic residues" evidence="1">
    <location>
        <begin position="285"/>
        <end position="300"/>
    </location>
</feature>
<feature type="region of interest" description="Disordered" evidence="1">
    <location>
        <begin position="268"/>
        <end position="425"/>
    </location>
</feature>
<sequence length="1160" mass="128776">MGLWKSKNPAPSRKRSILKSPKGKPAKVAFHIDKAPPKSHPSTPKRKSSGTKKFIKTDAKTGPSQVCFREDVVEGDGTPINESRKSNKSVLCRSSGEIHEHGCKSRKQSKTKTEESTERPKVLHGKKSYLEDKTCSIYAWLEQSEKAMKKCSSTSKQSLERDLTSYTSKKIKSRAHLHSNSGDEDGSNKAQISDTIGHDPDAIALKKMSSHRNPKERTDYKSKAPRVAQTKKESIDMDKVIKQRIFNALDKRELRFAAKKQLTYKKAISSKVENPISHLEESRRVTRHKTKALHPTKSKHMGAYERSKRQVEPEKRLARRSRRDLKSRQSSNESPIRIHRSRSRKSRKKTKRSRSKKVRKAKIRSKSKARNESEVEVSEDARTIKFAKTPKKSKLITEPDKDADRADIEENPPGHSTDDVPEARSMTDLRHVPVFAYTEELSIPIIDERRHNFLGPSFDSQGDGLPTGLSRRNQNNANSNQNPQNRGDDLTRFNIDFSLIKCSARKQIREKTFLPGIPNRRLNTRQSSICKENVCLHRTKNDTDITDGKQLLRRSKPCTSLVENSKPIPTNLEKLGFSPCVSEVDRTVGKTSLQNPPEGAEAGEHVGAILEGIDDPPGNDFKRNVLLPEIRILGRDAGDMREKKFSNDEPELNHDHQQKSLSPPTDAVPSDVSFKKIDNYKRPFKMQPLLPQNWRLSKGSSKVPKHKNSIESSQKRDPSIIKQDSKQKANIVEEAQSPSQERITRAQEQSKLLREWIKNNRISEGFTKETIVLANPSQELDKKELPFSNKKNAKDKKDHQTQSKKKDPHKKGKKLAHRKKSPDEVKKSPHSNSKNKSSATSGSKTHDAEEKRKSKSDKSDKNSAQHGDPADTGNAGDKSKAGSGGSHPTDHPDHKSDGSGSGPGSSFSLNPSIHSPVNLPSGDEKAKSEETRPKTGKSEAGKSEAGKSEAGKSGTGKSETSKSEAAKTEPTKSEVIMHDEDQQDYNNNDEIGPVGTTTTTTDGGICFKLPGRVTHKTTIKVAHFPRSDPICINIPPPPNPPCCCPPPWCCPPCCCPNPCCPNPCCKPDPCNPYCNPCYNPCCPCGCCPPGTSCCPPGSCCCPPGTCCCPPGTCCCPPGTCCCPPGGGRLLNNCNIYNGRDCNRPTNNKKKKKEHKEYKEH</sequence>
<reference evidence="2" key="1">
    <citation type="submission" date="2021-06" db="EMBL/GenBank/DDBJ databases">
        <authorList>
            <person name="Hodson N. C."/>
            <person name="Mongue J. A."/>
            <person name="Jaron S. K."/>
        </authorList>
    </citation>
    <scope>NUCLEOTIDE SEQUENCE</scope>
</reference>
<name>A0A8J2KJY6_9HEXA</name>
<evidence type="ECO:0000313" key="2">
    <source>
        <dbReference type="EMBL" id="CAG7786504.1"/>
    </source>
</evidence>
<keyword evidence="3" id="KW-1185">Reference proteome</keyword>
<feature type="compositionally biased region" description="Basic residues" evidence="1">
    <location>
        <begin position="43"/>
        <end position="54"/>
    </location>
</feature>
<evidence type="ECO:0000256" key="1">
    <source>
        <dbReference type="SAM" id="MobiDB-lite"/>
    </source>
</evidence>